<evidence type="ECO:0000256" key="2">
    <source>
        <dbReference type="ARBA" id="ARBA00009430"/>
    </source>
</evidence>
<name>A0AAD7AA81_9AGAR</name>
<comment type="caution">
    <text evidence="7">The sequence shown here is derived from an EMBL/GenBank/DDBJ whole genome shotgun (WGS) entry which is preliminary data.</text>
</comment>
<evidence type="ECO:0000256" key="1">
    <source>
        <dbReference type="ARBA" id="ARBA00004604"/>
    </source>
</evidence>
<gene>
    <name evidence="7" type="ORF">DFH08DRAFT_739145</name>
</gene>
<keyword evidence="3" id="KW-0240">DNA-directed RNA polymerase</keyword>
<organism evidence="7 8">
    <name type="scientific">Mycena albidolilacea</name>
    <dbReference type="NCBI Taxonomy" id="1033008"/>
    <lineage>
        <taxon>Eukaryota</taxon>
        <taxon>Fungi</taxon>
        <taxon>Dikarya</taxon>
        <taxon>Basidiomycota</taxon>
        <taxon>Agaricomycotina</taxon>
        <taxon>Agaricomycetes</taxon>
        <taxon>Agaricomycetidae</taxon>
        <taxon>Agaricales</taxon>
        <taxon>Marasmiineae</taxon>
        <taxon>Mycenaceae</taxon>
        <taxon>Mycena</taxon>
    </lineage>
</organism>
<dbReference type="InterPro" id="IPR009668">
    <property type="entry name" value="RNA_pol-assoc_fac_A49-like"/>
</dbReference>
<dbReference type="Pfam" id="PF06870">
    <property type="entry name" value="RNA_pol_I_A49"/>
    <property type="match status" value="1"/>
</dbReference>
<dbReference type="Proteomes" id="UP001218218">
    <property type="component" value="Unassembled WGS sequence"/>
</dbReference>
<dbReference type="GO" id="GO:0000428">
    <property type="term" value="C:DNA-directed RNA polymerase complex"/>
    <property type="evidence" value="ECO:0007669"/>
    <property type="project" value="UniProtKB-KW"/>
</dbReference>
<comment type="subcellular location">
    <subcellularLocation>
        <location evidence="1">Nucleus</location>
        <location evidence="1">Nucleolus</location>
    </subcellularLocation>
</comment>
<dbReference type="GO" id="GO:0003677">
    <property type="term" value="F:DNA binding"/>
    <property type="evidence" value="ECO:0007669"/>
    <property type="project" value="InterPro"/>
</dbReference>
<dbReference type="PANTHER" id="PTHR14440">
    <property type="entry name" value="DNA-DIRECTED RNA POLYMERASE I SUBUNIT RPA49"/>
    <property type="match status" value="1"/>
</dbReference>
<dbReference type="EMBL" id="JARIHO010000011">
    <property type="protein sequence ID" value="KAJ7353319.1"/>
    <property type="molecule type" value="Genomic_DNA"/>
</dbReference>
<reference evidence="7" key="1">
    <citation type="submission" date="2023-03" db="EMBL/GenBank/DDBJ databases">
        <title>Massive genome expansion in bonnet fungi (Mycena s.s.) driven by repeated elements and novel gene families across ecological guilds.</title>
        <authorList>
            <consortium name="Lawrence Berkeley National Laboratory"/>
            <person name="Harder C.B."/>
            <person name="Miyauchi S."/>
            <person name="Viragh M."/>
            <person name="Kuo A."/>
            <person name="Thoen E."/>
            <person name="Andreopoulos B."/>
            <person name="Lu D."/>
            <person name="Skrede I."/>
            <person name="Drula E."/>
            <person name="Henrissat B."/>
            <person name="Morin E."/>
            <person name="Kohler A."/>
            <person name="Barry K."/>
            <person name="LaButti K."/>
            <person name="Morin E."/>
            <person name="Salamov A."/>
            <person name="Lipzen A."/>
            <person name="Mereny Z."/>
            <person name="Hegedus B."/>
            <person name="Baldrian P."/>
            <person name="Stursova M."/>
            <person name="Weitz H."/>
            <person name="Taylor A."/>
            <person name="Grigoriev I.V."/>
            <person name="Nagy L.G."/>
            <person name="Martin F."/>
            <person name="Kauserud H."/>
        </authorList>
    </citation>
    <scope>NUCLEOTIDE SEQUENCE</scope>
    <source>
        <strain evidence="7">CBHHK002</strain>
    </source>
</reference>
<evidence type="ECO:0000256" key="5">
    <source>
        <dbReference type="ARBA" id="ARBA00023242"/>
    </source>
</evidence>
<evidence type="ECO:0000313" key="7">
    <source>
        <dbReference type="EMBL" id="KAJ7353319.1"/>
    </source>
</evidence>
<sequence>MASTSTSSLKKRKREASPAGEIAFKLAPHSVAPGEVGPVLVSFPAMDAPPSTAFRCYRKKMKTSADANPDEPAILTVAGETDAVEFESNEEETRRVADAGCRYVIAVHNKRTSELKVLPAPMSPYILTHTVKALKSIEPAPAPSALEYLKAKTALGETFGTKKAKAAIRAKERNRVDVGAMEGVMDFVMAGIDKAAEGLMTTEEAKELADMNRQVPPFSLTATDPADIYPLHGIIPEPEWKALPVSAFYEAGSPWERKQVLPFRGSDWINARVEAVMAETTGGDKDRKRQLKLLFYIAAMMAFRRTTNHKFKKEELSTKLQNVPGSVVDSLLARFTESPRGSTEPRTTPQLELRLLAHLLALCLRVDNYAADHALIARDLSIGTDKITQVFKSLGCKMVTLGERERMRLGLPDSVADEKRAVLTAPVQFPKQRLKKTR</sequence>
<evidence type="ECO:0000256" key="6">
    <source>
        <dbReference type="SAM" id="MobiDB-lite"/>
    </source>
</evidence>
<evidence type="ECO:0000256" key="4">
    <source>
        <dbReference type="ARBA" id="ARBA00023163"/>
    </source>
</evidence>
<keyword evidence="8" id="KW-1185">Reference proteome</keyword>
<dbReference type="GO" id="GO:0005730">
    <property type="term" value="C:nucleolus"/>
    <property type="evidence" value="ECO:0007669"/>
    <property type="project" value="UniProtKB-SubCell"/>
</dbReference>
<dbReference type="AlphaFoldDB" id="A0AAD7AA81"/>
<keyword evidence="5" id="KW-0539">Nucleus</keyword>
<protein>
    <submittedName>
        <fullName evidence="7">Rpa49 subunit specific to nuclear RNA polymerase I</fullName>
    </submittedName>
</protein>
<keyword evidence="4" id="KW-0804">Transcription</keyword>
<accession>A0AAD7AA81</accession>
<feature type="region of interest" description="Disordered" evidence="6">
    <location>
        <begin position="1"/>
        <end position="20"/>
    </location>
</feature>
<comment type="similarity">
    <text evidence="2">Belongs to the eukaryotic RPA49/POLR1E RNA polymerase subunit family.</text>
</comment>
<evidence type="ECO:0000313" key="8">
    <source>
        <dbReference type="Proteomes" id="UP001218218"/>
    </source>
</evidence>
<dbReference type="GO" id="GO:0006351">
    <property type="term" value="P:DNA-templated transcription"/>
    <property type="evidence" value="ECO:0007669"/>
    <property type="project" value="InterPro"/>
</dbReference>
<evidence type="ECO:0000256" key="3">
    <source>
        <dbReference type="ARBA" id="ARBA00022478"/>
    </source>
</evidence>
<proteinExistence type="inferred from homology"/>